<sequence length="211" mass="23220">MSKHLAMWVFGLLLLPEFASAQSQCLIPELPDTEVGGWYQSESGNTVVGRARYRLVSVASEHGTATLGIAFSHTSNDESHATAKPSVGELPALMTASLQIRHTPQAGGPSRRWSADAVDVLLDGKRFPGQLNIDDPKDGTRPVVIGWEVWFGDEDLFAAMETARQMEVRLRNTAAGSQVAFRFDISSFKGVRARLVQYWRCTAAPHHEHPH</sequence>
<dbReference type="OrthoDB" id="5983228at2"/>
<keyword evidence="1" id="KW-0732">Signal</keyword>
<dbReference type="EMBL" id="QVPD01000005">
    <property type="protein sequence ID" value="RFP60842.1"/>
    <property type="molecule type" value="Genomic_DNA"/>
</dbReference>
<comment type="caution">
    <text evidence="2">The sequence shown here is derived from an EMBL/GenBank/DDBJ whole genome shotgun (WGS) entry which is preliminary data.</text>
</comment>
<evidence type="ECO:0000313" key="3">
    <source>
        <dbReference type="Proteomes" id="UP000262917"/>
    </source>
</evidence>
<keyword evidence="3" id="KW-1185">Reference proteome</keyword>
<protein>
    <submittedName>
        <fullName evidence="2">Uncharacterized protein</fullName>
    </submittedName>
</protein>
<dbReference type="Proteomes" id="UP000262917">
    <property type="component" value="Unassembled WGS sequence"/>
</dbReference>
<proteinExistence type="predicted"/>
<accession>A0A372DND4</accession>
<evidence type="ECO:0000313" key="2">
    <source>
        <dbReference type="EMBL" id="RFP60842.1"/>
    </source>
</evidence>
<gene>
    <name evidence="2" type="ORF">D0Y53_06805</name>
</gene>
<feature type="chain" id="PRO_5016563569" evidence="1">
    <location>
        <begin position="22"/>
        <end position="211"/>
    </location>
</feature>
<dbReference type="RefSeq" id="WP_147319027.1">
    <property type="nucleotide sequence ID" value="NZ_JBHTBK010000002.1"/>
</dbReference>
<reference evidence="2 3" key="1">
    <citation type="submission" date="2018-08" db="EMBL/GenBank/DDBJ databases">
        <title>Lysobacter weifangensis sp. nov., a new member of the family 'Xanthomonadaceae', isolated from soil in a farmland.</title>
        <authorList>
            <person name="Zhao H."/>
        </authorList>
    </citation>
    <scope>NUCLEOTIDE SEQUENCE [LARGE SCALE GENOMIC DNA]</scope>
    <source>
        <strain evidence="2 3">WF-2</strain>
    </source>
</reference>
<evidence type="ECO:0000256" key="1">
    <source>
        <dbReference type="SAM" id="SignalP"/>
    </source>
</evidence>
<feature type="signal peptide" evidence="1">
    <location>
        <begin position="1"/>
        <end position="21"/>
    </location>
</feature>
<organism evidence="2 3">
    <name type="scientific">Cognatiluteimonas weifangensis</name>
    <dbReference type="NCBI Taxonomy" id="2303539"/>
    <lineage>
        <taxon>Bacteria</taxon>
        <taxon>Pseudomonadati</taxon>
        <taxon>Pseudomonadota</taxon>
        <taxon>Gammaproteobacteria</taxon>
        <taxon>Lysobacterales</taxon>
        <taxon>Lysobacteraceae</taxon>
        <taxon>Cognatiluteimonas</taxon>
    </lineage>
</organism>
<dbReference type="AlphaFoldDB" id="A0A372DND4"/>
<name>A0A372DND4_9GAMM</name>